<dbReference type="Pfam" id="PF21205">
    <property type="entry name" value="Rep3_C"/>
    <property type="match status" value="1"/>
</dbReference>
<organism evidence="3 4">
    <name type="scientific">Campylobacter concisus</name>
    <dbReference type="NCBI Taxonomy" id="199"/>
    <lineage>
        <taxon>Bacteria</taxon>
        <taxon>Pseudomonadati</taxon>
        <taxon>Campylobacterota</taxon>
        <taxon>Epsilonproteobacteria</taxon>
        <taxon>Campylobacterales</taxon>
        <taxon>Campylobacteraceae</taxon>
        <taxon>Campylobacter</taxon>
    </lineage>
</organism>
<name>A0A2R4P393_9BACT</name>
<evidence type="ECO:0000313" key="3">
    <source>
        <dbReference type="EMBL" id="AVX45124.1"/>
    </source>
</evidence>
<sequence>MREMVQYSNDFNFLPMPKLTEREMDMVVKILSKLADDRSVKIDIYEFFSDLRNEKESTNKMLEMFKGLSDKILNYNIKYTTATKAYAFVCFEKLVFDYKTNTIEITAQQDFYELITNYQLGFTRFELLEFINISSKYAKTLYRLLKQFRNSGVVTLFRNRWDDFCEIMQIPSEYAQGKIDERILKPCIKELSGERDLFNNNRNIFENLTYKKIKDPNGRGRGGKVIGIEFYFTPEKDRSELSEKIKDLKSLKKHTEPEPEEAPKVNPLTGEIVTELTPYFGRHFSMKNKFDGGYDSCKLQDVWKGDDDKIHAKAINQENNKIFDLKFESLQHMINSLKFI</sequence>
<proteinExistence type="inferred from homology"/>
<dbReference type="AlphaFoldDB" id="A0A2R4P393"/>
<evidence type="ECO:0000256" key="1">
    <source>
        <dbReference type="ARBA" id="ARBA00038283"/>
    </source>
</evidence>
<gene>
    <name evidence="3" type="ORF">CCS77_2118</name>
</gene>
<comment type="similarity">
    <text evidence="1">Belongs to the initiator RepB protein family.</text>
</comment>
<dbReference type="EMBL" id="CP021643">
    <property type="protein sequence ID" value="AVX45124.1"/>
    <property type="molecule type" value="Genomic_DNA"/>
</dbReference>
<evidence type="ECO:0000259" key="2">
    <source>
        <dbReference type="Pfam" id="PF01051"/>
    </source>
</evidence>
<dbReference type="Proteomes" id="UP000241854">
    <property type="component" value="Plasmid pICON"/>
</dbReference>
<dbReference type="Gene3D" id="1.10.10.10">
    <property type="entry name" value="Winged helix-like DNA-binding domain superfamily/Winged helix DNA-binding domain"/>
    <property type="match status" value="1"/>
</dbReference>
<protein>
    <submittedName>
        <fullName evidence="3">Plasmid replication initiation protein</fullName>
    </submittedName>
</protein>
<dbReference type="SUPFAM" id="SSF46785">
    <property type="entry name" value="Winged helix' DNA-binding domain"/>
    <property type="match status" value="1"/>
</dbReference>
<dbReference type="InterPro" id="IPR036388">
    <property type="entry name" value="WH-like_DNA-bd_sf"/>
</dbReference>
<dbReference type="Pfam" id="PF01051">
    <property type="entry name" value="Rep3_N"/>
    <property type="match status" value="1"/>
</dbReference>
<dbReference type="InterPro" id="IPR000525">
    <property type="entry name" value="Initiator_Rep_WH1"/>
</dbReference>
<dbReference type="GO" id="GO:0006270">
    <property type="term" value="P:DNA replication initiation"/>
    <property type="evidence" value="ECO:0007669"/>
    <property type="project" value="InterPro"/>
</dbReference>
<dbReference type="RefSeq" id="WP_161545290.1">
    <property type="nucleotide sequence ID" value="NZ_CP021643.1"/>
</dbReference>
<reference evidence="3 4" key="1">
    <citation type="journal article" date="2018" name="Emerg. Microbes Infect.">
        <title>Genomic analysis of oral Campylobacter concisus strains identified a potential bacterial molecular marker associated with active Crohn's disease.</title>
        <authorList>
            <person name="Liu F."/>
            <person name="Ma R."/>
            <person name="Tay C.Y.A."/>
            <person name="Octavia S."/>
            <person name="Lan R."/>
            <person name="Chung H.K.L."/>
            <person name="Riordan S.M."/>
            <person name="Grimm M.C."/>
            <person name="Leong R.W."/>
            <person name="Tanaka M.M."/>
            <person name="Connor S."/>
            <person name="Zhang L."/>
        </authorList>
    </citation>
    <scope>NUCLEOTIDE SEQUENCE [LARGE SCALE GENOMIC DNA]</scope>
    <source>
        <strain evidence="3 4">P2CDO4</strain>
        <plasmid evidence="3">pICON</plasmid>
    </source>
</reference>
<accession>A0A2R4P393</accession>
<dbReference type="GO" id="GO:0003887">
    <property type="term" value="F:DNA-directed DNA polymerase activity"/>
    <property type="evidence" value="ECO:0007669"/>
    <property type="project" value="InterPro"/>
</dbReference>
<evidence type="ECO:0000313" key="4">
    <source>
        <dbReference type="Proteomes" id="UP000241854"/>
    </source>
</evidence>
<geneLocation type="plasmid" evidence="4">
    <name>picon</name>
</geneLocation>
<keyword evidence="3" id="KW-0614">Plasmid</keyword>
<feature type="domain" description="Initiator Rep protein WH1" evidence="2">
    <location>
        <begin position="5"/>
        <end position="146"/>
    </location>
</feature>
<dbReference type="InterPro" id="IPR036390">
    <property type="entry name" value="WH_DNA-bd_sf"/>
</dbReference>